<gene>
    <name evidence="7" type="ORF">M493_17100</name>
</gene>
<dbReference type="Pfam" id="PF14833">
    <property type="entry name" value="NAD_binding_11"/>
    <property type="match status" value="1"/>
</dbReference>
<dbReference type="PANTHER" id="PTHR43060:SF3">
    <property type="entry name" value="2-HYDROXY-3-OXOPROPIONATE REDUCTASE"/>
    <property type="match status" value="1"/>
</dbReference>
<dbReference type="GO" id="GO:0008679">
    <property type="term" value="F:2-hydroxy-3-oxopropionate reductase activity"/>
    <property type="evidence" value="ECO:0007669"/>
    <property type="project" value="InterPro"/>
</dbReference>
<sequence length="298" mass="31273">MLVGFIGIGIMGKPMVRNLLKHGYTVTVFDINEEAVRRVASEGAVPAASPKEAAKNSDVIFTMLPNSEHVKSVVLGKDGIVEGAKQGAIVVDMSSISPVVSKELAETLAGRGIDMLDAPVSGGEPKAIDGTLAIMVGGKEEVFEKVKPLLQCMGKDITLVGGNGAGTTVKLANQIMVNVNIAAMSEAIMLAAKAGIDIEKMYQAVRGGLAGSAVLDAKMPLILERNFRPGGRIDINLKDLTNVIETAHAIGVPVPLASQVLEMFYALKVDGKEGLDHAALVQYYEKLANFPVAQPASV</sequence>
<comment type="similarity">
    <text evidence="1">Belongs to the HIBADH-related family.</text>
</comment>
<dbReference type="InterPro" id="IPR015815">
    <property type="entry name" value="HIBADH-related"/>
</dbReference>
<dbReference type="GO" id="GO:0051287">
    <property type="term" value="F:NAD binding"/>
    <property type="evidence" value="ECO:0007669"/>
    <property type="project" value="InterPro"/>
</dbReference>
<dbReference type="Gene3D" id="1.10.1040.10">
    <property type="entry name" value="N-(1-d-carboxylethyl)-l-norvaline Dehydrogenase, domain 2"/>
    <property type="match status" value="1"/>
</dbReference>
<dbReference type="SUPFAM" id="SSF48179">
    <property type="entry name" value="6-phosphogluconate dehydrogenase C-terminal domain-like"/>
    <property type="match status" value="1"/>
</dbReference>
<feature type="active site" evidence="4">
    <location>
        <position position="170"/>
    </location>
</feature>
<dbReference type="NCBIfam" id="TIGR01505">
    <property type="entry name" value="tartro_sem_red"/>
    <property type="match status" value="1"/>
</dbReference>
<dbReference type="RefSeq" id="WP_020961416.1">
    <property type="nucleotide sequence ID" value="NC_022080.4"/>
</dbReference>
<dbReference type="EMBL" id="CP006254">
    <property type="protein sequence ID" value="AGT33629.1"/>
    <property type="molecule type" value="Genomic_DNA"/>
</dbReference>
<dbReference type="InterPro" id="IPR036291">
    <property type="entry name" value="NAD(P)-bd_dom_sf"/>
</dbReference>
<dbReference type="GO" id="GO:0050661">
    <property type="term" value="F:NADP binding"/>
    <property type="evidence" value="ECO:0007669"/>
    <property type="project" value="InterPro"/>
</dbReference>
<dbReference type="AlphaFoldDB" id="S5Z3K0"/>
<keyword evidence="8" id="KW-1185">Reference proteome</keyword>
<dbReference type="HOGENOM" id="CLU_035117_1_1_9"/>
<dbReference type="Proteomes" id="UP000015500">
    <property type="component" value="Chromosome"/>
</dbReference>
<evidence type="ECO:0000259" key="5">
    <source>
        <dbReference type="Pfam" id="PF03446"/>
    </source>
</evidence>
<organism evidence="7 8">
    <name type="scientific">Geobacillus genomosp. 3</name>
    <dbReference type="NCBI Taxonomy" id="1921421"/>
    <lineage>
        <taxon>Bacteria</taxon>
        <taxon>Bacillati</taxon>
        <taxon>Bacillota</taxon>
        <taxon>Bacilli</taxon>
        <taxon>Bacillales</taxon>
        <taxon>Anoxybacillaceae</taxon>
        <taxon>Geobacillus</taxon>
    </lineage>
</organism>
<dbReference type="STRING" id="1921421.M493_17100"/>
<evidence type="ECO:0000313" key="7">
    <source>
        <dbReference type="EMBL" id="AGT33629.1"/>
    </source>
</evidence>
<dbReference type="KEGG" id="gjf:M493_17100"/>
<dbReference type="NCBIfam" id="NF008592">
    <property type="entry name" value="PRK11559.1"/>
    <property type="match status" value="1"/>
</dbReference>
<dbReference type="GO" id="GO:0046487">
    <property type="term" value="P:glyoxylate metabolic process"/>
    <property type="evidence" value="ECO:0007669"/>
    <property type="project" value="InterPro"/>
</dbReference>
<dbReference type="PANTHER" id="PTHR43060">
    <property type="entry name" value="3-HYDROXYISOBUTYRATE DEHYDROGENASE-LIKE 1, MITOCHONDRIAL-RELATED"/>
    <property type="match status" value="1"/>
</dbReference>
<keyword evidence="2" id="KW-0560">Oxidoreductase</keyword>
<protein>
    <recommendedName>
        <fullName evidence="9">2-hydroxy-3-oxopropionate reductase</fullName>
    </recommendedName>
</protein>
<dbReference type="PATRIC" id="fig|1345697.3.peg.3379"/>
<dbReference type="InterPro" id="IPR006115">
    <property type="entry name" value="6PGDH_NADP-bd"/>
</dbReference>
<evidence type="ECO:0008006" key="9">
    <source>
        <dbReference type="Google" id="ProtNLM"/>
    </source>
</evidence>
<dbReference type="SUPFAM" id="SSF51735">
    <property type="entry name" value="NAD(P)-binding Rossmann-fold domains"/>
    <property type="match status" value="1"/>
</dbReference>
<evidence type="ECO:0000256" key="3">
    <source>
        <dbReference type="ARBA" id="ARBA00023027"/>
    </source>
</evidence>
<dbReference type="InterPro" id="IPR029154">
    <property type="entry name" value="HIBADH-like_NADP-bd"/>
</dbReference>
<name>S5Z3K0_GEOG3</name>
<feature type="domain" description="6-phosphogluconate dehydrogenase NADP-binding" evidence="5">
    <location>
        <begin position="3"/>
        <end position="161"/>
    </location>
</feature>
<reference evidence="7 8" key="1">
    <citation type="journal article" date="2014" name="Genome Announc.">
        <title>Complete Genome Sequence of the Thermophilic Polychlorinated Biphenyl Degrader Geobacillus sp. Strain JF8 (NBRC 109937).</title>
        <authorList>
            <person name="Shintani M."/>
            <person name="Ohtsubo Y."/>
            <person name="Fukuda K."/>
            <person name="Hosoyama A."/>
            <person name="Ohji S."/>
            <person name="Yamazoe A."/>
            <person name="Fujita N."/>
            <person name="Nagata Y."/>
            <person name="Tsuda M."/>
            <person name="Hatta T."/>
            <person name="Kimbara K."/>
        </authorList>
    </citation>
    <scope>NUCLEOTIDE SEQUENCE [LARGE SCALE GENOMIC DNA]</scope>
    <source>
        <strain evidence="7 8">JF8</strain>
    </source>
</reference>
<evidence type="ECO:0000256" key="4">
    <source>
        <dbReference type="PIRSR" id="PIRSR000103-1"/>
    </source>
</evidence>
<dbReference type="GO" id="GO:0046395">
    <property type="term" value="P:carboxylic acid catabolic process"/>
    <property type="evidence" value="ECO:0007669"/>
    <property type="project" value="UniProtKB-ARBA"/>
</dbReference>
<evidence type="ECO:0000256" key="1">
    <source>
        <dbReference type="ARBA" id="ARBA00009080"/>
    </source>
</evidence>
<dbReference type="PIRSF" id="PIRSF000103">
    <property type="entry name" value="HIBADH"/>
    <property type="match status" value="1"/>
</dbReference>
<evidence type="ECO:0000259" key="6">
    <source>
        <dbReference type="Pfam" id="PF14833"/>
    </source>
</evidence>
<dbReference type="OrthoDB" id="9786703at2"/>
<feature type="domain" description="3-hydroxyisobutyrate dehydrogenase-like NAD-binding" evidence="6">
    <location>
        <begin position="164"/>
        <end position="284"/>
    </location>
</feature>
<evidence type="ECO:0000256" key="2">
    <source>
        <dbReference type="ARBA" id="ARBA00023002"/>
    </source>
</evidence>
<dbReference type="InterPro" id="IPR008927">
    <property type="entry name" value="6-PGluconate_DH-like_C_sf"/>
</dbReference>
<dbReference type="Pfam" id="PF03446">
    <property type="entry name" value="NAD_binding_2"/>
    <property type="match status" value="1"/>
</dbReference>
<evidence type="ECO:0000313" key="8">
    <source>
        <dbReference type="Proteomes" id="UP000015500"/>
    </source>
</evidence>
<dbReference type="InterPro" id="IPR006398">
    <property type="entry name" value="Tartro_sem_red"/>
</dbReference>
<dbReference type="Gene3D" id="3.40.50.720">
    <property type="entry name" value="NAD(P)-binding Rossmann-like Domain"/>
    <property type="match status" value="1"/>
</dbReference>
<proteinExistence type="inferred from homology"/>
<keyword evidence="3" id="KW-0520">NAD</keyword>
<dbReference type="InterPro" id="IPR013328">
    <property type="entry name" value="6PGD_dom2"/>
</dbReference>
<dbReference type="FunFam" id="3.40.50.720:FF:000071">
    <property type="entry name" value="2-hydroxy-3-oxopropionate reductase"/>
    <property type="match status" value="1"/>
</dbReference>
<accession>S5Z3K0</accession>